<dbReference type="Proteomes" id="UP000664417">
    <property type="component" value="Unassembled WGS sequence"/>
</dbReference>
<dbReference type="EMBL" id="JAFREP010000013">
    <property type="protein sequence ID" value="MBO1319672.1"/>
    <property type="molecule type" value="Genomic_DNA"/>
</dbReference>
<proteinExistence type="predicted"/>
<organism evidence="1 2">
    <name type="scientific">Acanthopleuribacter pedis</name>
    <dbReference type="NCBI Taxonomy" id="442870"/>
    <lineage>
        <taxon>Bacteria</taxon>
        <taxon>Pseudomonadati</taxon>
        <taxon>Acidobacteriota</taxon>
        <taxon>Holophagae</taxon>
        <taxon>Acanthopleuribacterales</taxon>
        <taxon>Acanthopleuribacteraceae</taxon>
        <taxon>Acanthopleuribacter</taxon>
    </lineage>
</organism>
<evidence type="ECO:0000313" key="1">
    <source>
        <dbReference type="EMBL" id="MBO1319672.1"/>
    </source>
</evidence>
<gene>
    <name evidence="1" type="ORF">J3U88_14450</name>
</gene>
<protein>
    <submittedName>
        <fullName evidence="1">Uncharacterized protein</fullName>
    </submittedName>
</protein>
<evidence type="ECO:0000313" key="2">
    <source>
        <dbReference type="Proteomes" id="UP000664417"/>
    </source>
</evidence>
<reference evidence="1" key="1">
    <citation type="submission" date="2021-03" db="EMBL/GenBank/DDBJ databases">
        <authorList>
            <person name="Wang G."/>
        </authorList>
    </citation>
    <scope>NUCLEOTIDE SEQUENCE</scope>
    <source>
        <strain evidence="1">KCTC 12899</strain>
    </source>
</reference>
<accession>A0A8J7Q354</accession>
<comment type="caution">
    <text evidence="1">The sequence shown here is derived from an EMBL/GenBank/DDBJ whole genome shotgun (WGS) entry which is preliminary data.</text>
</comment>
<name>A0A8J7Q354_9BACT</name>
<sequence>MHQKNVVIVEPGQFETDNHYYPRALNAQLHPMIKHFLSLGNDRIAERYCHLHPEVDRDAVIETLSSPIKYLRWSGADLFCVSNDRGNRKVVVIELNSCPSGQKSVPLDGEYDDQSGYRTLLERSLVPYLKKRTLPEGDVAVLYDKNHMEASGYAATLADLQGKPVFLVPFHDKDPDPPARFNDQGVLSIRKPDGAWQPIRAAMRYVTQKPWNRIPPITRTMIFNPILGCLAGGRNKMLAAKAYDFFNGKMRGTRLAVRTPETIWDVPKSSVPLYVERLGGVAVVKNPYSNAGQGVWTIINQEELDRFMAIEADYDRFIVQSLIGNAKWSSRGAQETLYHVGTVPDKRNRIFVADLRFMVGSSEQGFFPVAIYARRAPSPLAGELGNDSSTSWDMLGTNLSYKDGEGRWQTQTERLMLMDNRDFNKLGIGLDDLIESYLQTVMATRAIDEMADSLVSTKGKFKFRFFRTVNPDDRLVDEICRLPST</sequence>
<keyword evidence="2" id="KW-1185">Reference proteome</keyword>
<dbReference type="RefSeq" id="WP_207859577.1">
    <property type="nucleotide sequence ID" value="NZ_JAFREP010000013.1"/>
</dbReference>
<dbReference type="AlphaFoldDB" id="A0A8J7Q354"/>